<accession>A0A162GUY6</accession>
<dbReference type="KEGG" id="vg:27429879"/>
<reference evidence="1" key="1">
    <citation type="submission" date="2017-04" db="EMBL/GenBank/DDBJ databases">
        <title>Complete genome sequence of Urbanus proteus nucleopolyhedrovirus (UrprNPV).</title>
        <authorList>
            <person name="Santos E.R."/>
            <person name="Melo F.L."/>
            <person name="Sosa-Gomez D.R."/>
            <person name="Ribeiro B.M."/>
            <person name="Ardisson-Araujo D.M.P."/>
        </authorList>
    </citation>
    <scope>NUCLEOTIDE SEQUENCE [LARGE SCALE GENOMIC DNA]</scope>
    <source>
        <strain evidence="1">Southern Brazil</strain>
    </source>
</reference>
<name>A0A162GUY6_9ABAC</name>
<organism evidence="1 2">
    <name type="scientific">Urbanus proteus nucleopolyhedrovirus</name>
    <dbReference type="NCBI Taxonomy" id="1675866"/>
    <lineage>
        <taxon>Viruses</taxon>
        <taxon>Viruses incertae sedis</taxon>
        <taxon>Naldaviricetes</taxon>
        <taxon>Lefavirales</taxon>
        <taxon>Baculoviridae</taxon>
        <taxon>Alphabaculovirus</taxon>
        <taxon>Alphabaculovirus urprotei</taxon>
    </lineage>
</organism>
<dbReference type="EMBL" id="KR011717">
    <property type="protein sequence ID" value="AKR17379.1"/>
    <property type="molecule type" value="Genomic_DNA"/>
</dbReference>
<protein>
    <submittedName>
        <fullName evidence="1">P48</fullName>
    </submittedName>
</protein>
<dbReference type="Pfam" id="PF04878">
    <property type="entry name" value="Baculo_p48"/>
    <property type="match status" value="1"/>
</dbReference>
<evidence type="ECO:0000313" key="1">
    <source>
        <dbReference type="EMBL" id="AKR17379.1"/>
    </source>
</evidence>
<dbReference type="InterPro" id="IPR006962">
    <property type="entry name" value="P48_Baculovir"/>
</dbReference>
<evidence type="ECO:0000313" key="2">
    <source>
        <dbReference type="Proteomes" id="UP000201861"/>
    </source>
</evidence>
<proteinExistence type="predicted"/>
<dbReference type="OrthoDB" id="4662at10239"/>
<sequence>MQTYEVLYSLQFSKNNSPKRVNFKINLSENEIDSLAFLFSKYYNHSKIVIVKGLTFFNEFNKCIDNVKKELENKHSNDEIKRILSAFLKNEFMSQVPQFRKLMDYMQKYYKPVISPDISNIDTSCSSCALNKLECRECKIRYIVASVDAFNENIVDGWDIFLRPMFGMPIMLYILCKTNYEANGVFNSDDLVTNLFARFFSSVLNDNSNKYVNKKMCYSLIDECRKATASLTEHDLEFLLCMLRKNNMCDSPVFAPFKHFVLQLAHKTKIKIAKLNKIASVIFTGFYLRLYLESASKRIHSTPFDLELRNVCRFILQDYNAEKFNNFMYKLSNIREDLSTDQYIITEKNIRQMILKYNLDEDLSYLLNKNE</sequence>
<keyword evidence="2" id="KW-1185">Reference proteome</keyword>
<dbReference type="RefSeq" id="YP_009250069.1">
    <property type="nucleotide sequence ID" value="NC_029997.2"/>
</dbReference>
<gene>
    <name evidence="1" type="primary">p48</name>
</gene>
<dbReference type="Proteomes" id="UP000201861">
    <property type="component" value="Segment"/>
</dbReference>
<dbReference type="GeneID" id="27429879"/>